<dbReference type="SUPFAM" id="SSF46785">
    <property type="entry name" value="Winged helix' DNA-binding domain"/>
    <property type="match status" value="1"/>
</dbReference>
<dbReference type="Gene3D" id="1.10.10.10">
    <property type="entry name" value="Winged helix-like DNA-binding domain superfamily/Winged helix DNA-binding domain"/>
    <property type="match status" value="1"/>
</dbReference>
<keyword evidence="2" id="KW-1185">Reference proteome</keyword>
<accession>A0A917SJJ4</accession>
<dbReference type="InterPro" id="IPR036388">
    <property type="entry name" value="WH-like_DNA-bd_sf"/>
</dbReference>
<dbReference type="AlphaFoldDB" id="A0A917SJJ4"/>
<name>A0A917SJJ4_9ACTN</name>
<reference evidence="1" key="1">
    <citation type="journal article" date="2014" name="Int. J. Syst. Evol. Microbiol.">
        <title>Complete genome sequence of Corynebacterium casei LMG S-19264T (=DSM 44701T), isolated from a smear-ripened cheese.</title>
        <authorList>
            <consortium name="US DOE Joint Genome Institute (JGI-PGF)"/>
            <person name="Walter F."/>
            <person name="Albersmeier A."/>
            <person name="Kalinowski J."/>
            <person name="Ruckert C."/>
        </authorList>
    </citation>
    <scope>NUCLEOTIDE SEQUENCE</scope>
    <source>
        <strain evidence="1">CGMCC 4.7306</strain>
    </source>
</reference>
<gene>
    <name evidence="1" type="ORF">GCM10011575_47360</name>
</gene>
<protein>
    <submittedName>
        <fullName evidence="1">Uncharacterized protein</fullName>
    </submittedName>
</protein>
<reference evidence="1" key="2">
    <citation type="submission" date="2020-09" db="EMBL/GenBank/DDBJ databases">
        <authorList>
            <person name="Sun Q."/>
            <person name="Zhou Y."/>
        </authorList>
    </citation>
    <scope>NUCLEOTIDE SEQUENCE</scope>
    <source>
        <strain evidence="1">CGMCC 4.7306</strain>
    </source>
</reference>
<organism evidence="1 2">
    <name type="scientific">Microlunatus endophyticus</name>
    <dbReference type="NCBI Taxonomy" id="1716077"/>
    <lineage>
        <taxon>Bacteria</taxon>
        <taxon>Bacillati</taxon>
        <taxon>Actinomycetota</taxon>
        <taxon>Actinomycetes</taxon>
        <taxon>Propionibacteriales</taxon>
        <taxon>Propionibacteriaceae</taxon>
        <taxon>Microlunatus</taxon>
    </lineage>
</organism>
<evidence type="ECO:0000313" key="2">
    <source>
        <dbReference type="Proteomes" id="UP000613840"/>
    </source>
</evidence>
<comment type="caution">
    <text evidence="1">The sequence shown here is derived from an EMBL/GenBank/DDBJ whole genome shotgun (WGS) entry which is preliminary data.</text>
</comment>
<sequence>MSVQIATRVFGSELLVALIRHYRANPGLQKEAAAALGVPVQAVSTNTRILVEAGVVVGDPAPRGGRPGRWIVNEDRTLELARELITYTLDNTANLDAPEIGSKETS</sequence>
<dbReference type="Proteomes" id="UP000613840">
    <property type="component" value="Unassembled WGS sequence"/>
</dbReference>
<evidence type="ECO:0000313" key="1">
    <source>
        <dbReference type="EMBL" id="GGL83557.1"/>
    </source>
</evidence>
<dbReference type="InterPro" id="IPR036390">
    <property type="entry name" value="WH_DNA-bd_sf"/>
</dbReference>
<proteinExistence type="predicted"/>
<dbReference type="EMBL" id="BMMZ01000021">
    <property type="protein sequence ID" value="GGL83557.1"/>
    <property type="molecule type" value="Genomic_DNA"/>
</dbReference>